<organism evidence="2 3">
    <name type="scientific">Melanomma pulvis-pyrius CBS 109.77</name>
    <dbReference type="NCBI Taxonomy" id="1314802"/>
    <lineage>
        <taxon>Eukaryota</taxon>
        <taxon>Fungi</taxon>
        <taxon>Dikarya</taxon>
        <taxon>Ascomycota</taxon>
        <taxon>Pezizomycotina</taxon>
        <taxon>Dothideomycetes</taxon>
        <taxon>Pleosporomycetidae</taxon>
        <taxon>Pleosporales</taxon>
        <taxon>Melanommataceae</taxon>
        <taxon>Melanomma</taxon>
    </lineage>
</organism>
<dbReference type="AlphaFoldDB" id="A0A6A6XHI7"/>
<feature type="region of interest" description="Disordered" evidence="1">
    <location>
        <begin position="33"/>
        <end position="55"/>
    </location>
</feature>
<protein>
    <submittedName>
        <fullName evidence="2">Uncharacterized protein</fullName>
    </submittedName>
</protein>
<proteinExistence type="predicted"/>
<gene>
    <name evidence="2" type="ORF">K505DRAFT_9150</name>
</gene>
<evidence type="ECO:0000313" key="2">
    <source>
        <dbReference type="EMBL" id="KAF2795728.1"/>
    </source>
</evidence>
<sequence length="217" mass="24026">MLVEQTGQIDGVGWPVRRLAMFAVVLTLRFSHPPHPSSPEHHPLRDGKLDRGNFESHDRGSNVVLTCILGPVCCSSSQRRSHAMQARPSLLETARLPELLQETRERQEFLSNSKIRPFFLPERSCCFSPSAQTAPTGRHGRRQGLHATSSGAESGTVAVAIIKLRLSILSSSSKRLPVAAGYSISIETSPNNPHHLRHARSDRIRPRRHGCVITRPC</sequence>
<accession>A0A6A6XHI7</accession>
<evidence type="ECO:0000313" key="3">
    <source>
        <dbReference type="Proteomes" id="UP000799757"/>
    </source>
</evidence>
<reference evidence="2" key="1">
    <citation type="journal article" date="2020" name="Stud. Mycol.">
        <title>101 Dothideomycetes genomes: a test case for predicting lifestyles and emergence of pathogens.</title>
        <authorList>
            <person name="Haridas S."/>
            <person name="Albert R."/>
            <person name="Binder M."/>
            <person name="Bloem J."/>
            <person name="Labutti K."/>
            <person name="Salamov A."/>
            <person name="Andreopoulos B."/>
            <person name="Baker S."/>
            <person name="Barry K."/>
            <person name="Bills G."/>
            <person name="Bluhm B."/>
            <person name="Cannon C."/>
            <person name="Castanera R."/>
            <person name="Culley D."/>
            <person name="Daum C."/>
            <person name="Ezra D."/>
            <person name="Gonzalez J."/>
            <person name="Henrissat B."/>
            <person name="Kuo A."/>
            <person name="Liang C."/>
            <person name="Lipzen A."/>
            <person name="Lutzoni F."/>
            <person name="Magnuson J."/>
            <person name="Mondo S."/>
            <person name="Nolan M."/>
            <person name="Ohm R."/>
            <person name="Pangilinan J."/>
            <person name="Park H.-J."/>
            <person name="Ramirez L."/>
            <person name="Alfaro M."/>
            <person name="Sun H."/>
            <person name="Tritt A."/>
            <person name="Yoshinaga Y."/>
            <person name="Zwiers L.-H."/>
            <person name="Turgeon B."/>
            <person name="Goodwin S."/>
            <person name="Spatafora J."/>
            <person name="Crous P."/>
            <person name="Grigoriev I."/>
        </authorList>
    </citation>
    <scope>NUCLEOTIDE SEQUENCE</scope>
    <source>
        <strain evidence="2">CBS 109.77</strain>
    </source>
</reference>
<evidence type="ECO:0000256" key="1">
    <source>
        <dbReference type="SAM" id="MobiDB-lite"/>
    </source>
</evidence>
<dbReference type="Proteomes" id="UP000799757">
    <property type="component" value="Unassembled WGS sequence"/>
</dbReference>
<name>A0A6A6XHI7_9PLEO</name>
<feature type="region of interest" description="Disordered" evidence="1">
    <location>
        <begin position="130"/>
        <end position="150"/>
    </location>
</feature>
<keyword evidence="3" id="KW-1185">Reference proteome</keyword>
<feature type="compositionally biased region" description="Basic and acidic residues" evidence="1">
    <location>
        <begin position="38"/>
        <end position="55"/>
    </location>
</feature>
<dbReference type="EMBL" id="MU001850">
    <property type="protein sequence ID" value="KAF2795728.1"/>
    <property type="molecule type" value="Genomic_DNA"/>
</dbReference>